<comment type="caution">
    <text evidence="10">The sequence shown here is derived from an EMBL/GenBank/DDBJ whole genome shotgun (WGS) entry which is preliminary data.</text>
</comment>
<evidence type="ECO:0000256" key="6">
    <source>
        <dbReference type="ARBA" id="ARBA00025595"/>
    </source>
</evidence>
<name>A0A7Y8CL68_9PSED</name>
<organism evidence="10 11">
    <name type="scientific">Pseudomonas gingeri</name>
    <dbReference type="NCBI Taxonomy" id="117681"/>
    <lineage>
        <taxon>Bacteria</taxon>
        <taxon>Pseudomonadati</taxon>
        <taxon>Pseudomonadota</taxon>
        <taxon>Gammaproteobacteria</taxon>
        <taxon>Pseudomonadales</taxon>
        <taxon>Pseudomonadaceae</taxon>
        <taxon>Pseudomonas</taxon>
    </lineage>
</organism>
<evidence type="ECO:0000256" key="4">
    <source>
        <dbReference type="ARBA" id="ARBA00022989"/>
    </source>
</evidence>
<accession>A0A7Y8CL68</accession>
<dbReference type="Pfam" id="PF04138">
    <property type="entry name" value="GtrA_DPMS_TM"/>
    <property type="match status" value="1"/>
</dbReference>
<evidence type="ECO:0000313" key="10">
    <source>
        <dbReference type="EMBL" id="NWC34295.1"/>
    </source>
</evidence>
<evidence type="ECO:0000259" key="9">
    <source>
        <dbReference type="Pfam" id="PF04138"/>
    </source>
</evidence>
<comment type="subcellular location">
    <subcellularLocation>
        <location evidence="1">Membrane</location>
        <topology evidence="1">Multi-pass membrane protein</topology>
    </subcellularLocation>
</comment>
<evidence type="ECO:0000256" key="7">
    <source>
        <dbReference type="PIRNR" id="PIRNR006298"/>
    </source>
</evidence>
<keyword evidence="5 8" id="KW-0472">Membrane</keyword>
<feature type="transmembrane region" description="Helical" evidence="8">
    <location>
        <begin position="93"/>
        <end position="113"/>
    </location>
</feature>
<feature type="transmembrane region" description="Helical" evidence="8">
    <location>
        <begin position="12"/>
        <end position="33"/>
    </location>
</feature>
<reference evidence="10 11" key="1">
    <citation type="submission" date="2020-04" db="EMBL/GenBank/DDBJ databases">
        <title>Molecular characterization of pseudomonads from Agaricus bisporus reveal novel blotch 2 pathogens in Western Europe.</title>
        <authorList>
            <person name="Taparia T."/>
            <person name="Krijger M."/>
            <person name="Haynes E."/>
            <person name="Elpinstone J.G."/>
            <person name="Noble R."/>
            <person name="Van Der Wolf J."/>
        </authorList>
    </citation>
    <scope>NUCLEOTIDE SEQUENCE [LARGE SCALE GENOMIC DNA]</scope>
    <source>
        <strain evidence="10 11">IPO3737</strain>
    </source>
</reference>
<dbReference type="PANTHER" id="PTHR38459:SF1">
    <property type="entry name" value="PROPHAGE BACTOPRENOL-LINKED GLUCOSE TRANSLOCASE HOMOLOG"/>
    <property type="match status" value="1"/>
</dbReference>
<feature type="transmembrane region" description="Helical" evidence="8">
    <location>
        <begin position="68"/>
        <end position="87"/>
    </location>
</feature>
<dbReference type="GO" id="GO:0005886">
    <property type="term" value="C:plasma membrane"/>
    <property type="evidence" value="ECO:0007669"/>
    <property type="project" value="TreeGrafter"/>
</dbReference>
<dbReference type="Proteomes" id="UP000520592">
    <property type="component" value="Unassembled WGS sequence"/>
</dbReference>
<evidence type="ECO:0000256" key="8">
    <source>
        <dbReference type="SAM" id="Phobius"/>
    </source>
</evidence>
<dbReference type="AlphaFoldDB" id="A0A7Y8CL68"/>
<feature type="transmembrane region" description="Helical" evidence="8">
    <location>
        <begin position="39"/>
        <end position="56"/>
    </location>
</feature>
<keyword evidence="4 8" id="KW-1133">Transmembrane helix</keyword>
<dbReference type="InterPro" id="IPR051401">
    <property type="entry name" value="GtrA_CellWall_Glycosyl"/>
</dbReference>
<proteinExistence type="inferred from homology"/>
<dbReference type="PIRSF" id="PIRSF006298">
    <property type="entry name" value="GtrA_prd"/>
    <property type="match status" value="1"/>
</dbReference>
<keyword evidence="3 8" id="KW-0812">Transmembrane</keyword>
<dbReference type="GO" id="GO:0000271">
    <property type="term" value="P:polysaccharide biosynthetic process"/>
    <property type="evidence" value="ECO:0007669"/>
    <property type="project" value="InterPro"/>
</dbReference>
<dbReference type="PANTHER" id="PTHR38459">
    <property type="entry name" value="PROPHAGE BACTOPRENOL-LINKED GLUCOSE TRANSLOCASE HOMOLOG"/>
    <property type="match status" value="1"/>
</dbReference>
<keyword evidence="2 7" id="KW-0813">Transport</keyword>
<dbReference type="EMBL" id="JACAQD010000021">
    <property type="protein sequence ID" value="NWC34295.1"/>
    <property type="molecule type" value="Genomic_DNA"/>
</dbReference>
<evidence type="ECO:0000256" key="2">
    <source>
        <dbReference type="ARBA" id="ARBA00022448"/>
    </source>
</evidence>
<feature type="domain" description="GtrA/DPMS transmembrane" evidence="9">
    <location>
        <begin position="11"/>
        <end position="119"/>
    </location>
</feature>
<evidence type="ECO:0000313" key="11">
    <source>
        <dbReference type="Proteomes" id="UP000520592"/>
    </source>
</evidence>
<evidence type="ECO:0000256" key="5">
    <source>
        <dbReference type="ARBA" id="ARBA00023136"/>
    </source>
</evidence>
<dbReference type="InterPro" id="IPR007267">
    <property type="entry name" value="GtrA_DPMS_TM"/>
</dbReference>
<dbReference type="InterPro" id="IPR016480">
    <property type="entry name" value="Glc_translocase_bactprenl-link"/>
</dbReference>
<comment type="similarity">
    <text evidence="7">Belongs to the gtrA family.</text>
</comment>
<gene>
    <name evidence="10" type="ORF">HX876_18060</name>
</gene>
<evidence type="ECO:0000256" key="3">
    <source>
        <dbReference type="ARBA" id="ARBA00022692"/>
    </source>
</evidence>
<evidence type="ECO:0000256" key="1">
    <source>
        <dbReference type="ARBA" id="ARBA00004141"/>
    </source>
</evidence>
<sequence>MRALPRNFSTYAYIGVFNTLIHWSIFLALYSVMSVRQSIANVCAFAVAATFSFHANARYTFKRTATPIRYLSFIGFMALLSFATGWLGDWLALPGVVTLAGFSAVSLVAGYLYTRYVVFRGNVSGKPA</sequence>
<comment type="function">
    <text evidence="6 7">Involved in O antigen modification. Involved in the translocation of bactoprenol-linked glucose across the cytoplasmic membrane.</text>
</comment>
<protein>
    <recommendedName>
        <fullName evidence="7">Bactoprenol-linked glucose translocase</fullName>
    </recommendedName>
</protein>